<dbReference type="RefSeq" id="WP_379262843.1">
    <property type="nucleotide sequence ID" value="NZ_JBHUMJ010000002.1"/>
</dbReference>
<keyword evidence="4 7" id="KW-0812">Transmembrane</keyword>
<evidence type="ECO:0000256" key="3">
    <source>
        <dbReference type="ARBA" id="ARBA00022475"/>
    </source>
</evidence>
<keyword evidence="5 7" id="KW-1133">Transmembrane helix</keyword>
<sequence length="688" mass="75364">MWITIVVWLAAMIGLSAGPMLSEYKVTNFQSLPDEAQSIIAEQKLAETFPNEQGAPGILVFHNESGGIDVDEVRQILSGIISANIEGVDSIVDISALPDQALSGFTSEDGSTMIVPMSLEAGLGNSQYSEINDEAYEIGSEIAKDLDTKFYITGPAGIAGDTVKLFEQADLVLLLATIFIILILLIVIYRSPLLAIIPLLATVIVYQVANQSIALMGAAGLEINNSTTSIVSILLFAAVIDYSLFVFSRYREELNKYESKYTAMQHAMRATGEPVFFAGGTVLAAMLILFFTDFRDYQNFAPVFGLAMFIIMLASVTLVPALFTLFGRKAFWPRAPKIGQEQEIKHGIWGPIAKFVVNKPLLIGGIVAVFMVITALNVFNLRYEFDTVKKFPEDLPSRVGYEIVESKFNKGELAPSTVLLESEAALSEDQINQFLGKLENYEEISSVRTSGITEDTTAAKFSVALTMNPYSTEAIDFVEELRSQSEAILNELSLQGDVYFGGVTAKLVDERTTNNSDIVRVVILETILILVLLIVLTRSLKMSIYMIATILISYVSALGLGLFLVDVLFGYDAISTRVPVYAFIFLVALGIDYNIILISRFLEERKTRKVKDALEVAIRNTGGVISSAGVILAATFAALTTMPIADLFVFGFIVAIGIIIDTFLVRGMLLPSLILFFEKDKDMQQRSS</sequence>
<feature type="transmembrane region" description="Helical" evidence="7">
    <location>
        <begin position="518"/>
        <end position="537"/>
    </location>
</feature>
<feature type="transmembrane region" description="Helical" evidence="7">
    <location>
        <begin position="171"/>
        <end position="189"/>
    </location>
</feature>
<comment type="caution">
    <text evidence="9">The sequence shown here is derived from an EMBL/GenBank/DDBJ whole genome shotgun (WGS) entry which is preliminary data.</text>
</comment>
<feature type="transmembrane region" description="Helical" evidence="7">
    <location>
        <begin position="230"/>
        <end position="250"/>
    </location>
</feature>
<feature type="transmembrane region" description="Helical" evidence="7">
    <location>
        <begin position="648"/>
        <end position="677"/>
    </location>
</feature>
<dbReference type="PANTHER" id="PTHR33406">
    <property type="entry name" value="MEMBRANE PROTEIN MJ1562-RELATED"/>
    <property type="match status" value="1"/>
</dbReference>
<dbReference type="EMBL" id="JBHUMJ010000002">
    <property type="protein sequence ID" value="MFD2699189.1"/>
    <property type="molecule type" value="Genomic_DNA"/>
</dbReference>
<keyword evidence="3" id="KW-1003">Cell membrane</keyword>
<dbReference type="Pfam" id="PF03176">
    <property type="entry name" value="MMPL"/>
    <property type="match status" value="2"/>
</dbReference>
<feature type="transmembrane region" description="Helical" evidence="7">
    <location>
        <begin position="581"/>
        <end position="602"/>
    </location>
</feature>
<accession>A0ABW5SHM9</accession>
<keyword evidence="10" id="KW-1185">Reference proteome</keyword>
<comment type="similarity">
    <text evidence="2">Belongs to the resistance-nodulation-cell division (RND) (TC 2.A.6) family. MmpL subfamily.</text>
</comment>
<evidence type="ECO:0000256" key="2">
    <source>
        <dbReference type="ARBA" id="ARBA00010157"/>
    </source>
</evidence>
<organism evidence="9 10">
    <name type="scientific">Paenibacillus shunpengii</name>
    <dbReference type="NCBI Taxonomy" id="2054424"/>
    <lineage>
        <taxon>Bacteria</taxon>
        <taxon>Bacillati</taxon>
        <taxon>Bacillota</taxon>
        <taxon>Bacilli</taxon>
        <taxon>Bacillales</taxon>
        <taxon>Paenibacillaceae</taxon>
        <taxon>Paenibacillus</taxon>
    </lineage>
</organism>
<feature type="transmembrane region" description="Helical" evidence="7">
    <location>
        <begin position="623"/>
        <end position="642"/>
    </location>
</feature>
<comment type="subcellular location">
    <subcellularLocation>
        <location evidence="1">Cell membrane</location>
        <topology evidence="1">Multi-pass membrane protein</topology>
    </subcellularLocation>
</comment>
<evidence type="ECO:0000256" key="1">
    <source>
        <dbReference type="ARBA" id="ARBA00004651"/>
    </source>
</evidence>
<protein>
    <submittedName>
        <fullName evidence="9">MMPL family transporter</fullName>
    </submittedName>
</protein>
<feature type="domain" description="SSD" evidence="8">
    <location>
        <begin position="542"/>
        <end position="675"/>
    </location>
</feature>
<evidence type="ECO:0000256" key="6">
    <source>
        <dbReference type="ARBA" id="ARBA00023136"/>
    </source>
</evidence>
<proteinExistence type="inferred from homology"/>
<reference evidence="10" key="1">
    <citation type="journal article" date="2019" name="Int. J. Syst. Evol. Microbiol.">
        <title>The Global Catalogue of Microorganisms (GCM) 10K type strain sequencing project: providing services to taxonomists for standard genome sequencing and annotation.</title>
        <authorList>
            <consortium name="The Broad Institute Genomics Platform"/>
            <consortium name="The Broad Institute Genome Sequencing Center for Infectious Disease"/>
            <person name="Wu L."/>
            <person name="Ma J."/>
        </authorList>
    </citation>
    <scope>NUCLEOTIDE SEQUENCE [LARGE SCALE GENOMIC DNA]</scope>
    <source>
        <strain evidence="10">KCTC 33849</strain>
    </source>
</reference>
<evidence type="ECO:0000256" key="5">
    <source>
        <dbReference type="ARBA" id="ARBA00022989"/>
    </source>
</evidence>
<dbReference type="InterPro" id="IPR050545">
    <property type="entry name" value="Mycobact_MmpL"/>
</dbReference>
<keyword evidence="6 7" id="KW-0472">Membrane</keyword>
<dbReference type="Proteomes" id="UP001597540">
    <property type="component" value="Unassembled WGS sequence"/>
</dbReference>
<evidence type="ECO:0000256" key="7">
    <source>
        <dbReference type="SAM" id="Phobius"/>
    </source>
</evidence>
<feature type="transmembrane region" description="Helical" evidence="7">
    <location>
        <begin position="303"/>
        <end position="327"/>
    </location>
</feature>
<dbReference type="PROSITE" id="PS50156">
    <property type="entry name" value="SSD"/>
    <property type="match status" value="2"/>
</dbReference>
<dbReference type="InterPro" id="IPR000731">
    <property type="entry name" value="SSD"/>
</dbReference>
<dbReference type="InterPro" id="IPR004869">
    <property type="entry name" value="MMPL_dom"/>
</dbReference>
<evidence type="ECO:0000313" key="10">
    <source>
        <dbReference type="Proteomes" id="UP001597540"/>
    </source>
</evidence>
<feature type="domain" description="SSD" evidence="8">
    <location>
        <begin position="212"/>
        <end position="325"/>
    </location>
</feature>
<dbReference type="SUPFAM" id="SSF82866">
    <property type="entry name" value="Multidrug efflux transporter AcrB transmembrane domain"/>
    <property type="match status" value="2"/>
</dbReference>
<evidence type="ECO:0000313" key="9">
    <source>
        <dbReference type="EMBL" id="MFD2699189.1"/>
    </source>
</evidence>
<evidence type="ECO:0000259" key="8">
    <source>
        <dbReference type="PROSITE" id="PS50156"/>
    </source>
</evidence>
<feature type="transmembrane region" description="Helical" evidence="7">
    <location>
        <begin position="271"/>
        <end position="291"/>
    </location>
</feature>
<name>A0ABW5SHM9_9BACL</name>
<gene>
    <name evidence="9" type="ORF">ACFSVM_01790</name>
</gene>
<feature type="transmembrane region" description="Helical" evidence="7">
    <location>
        <begin position="196"/>
        <end position="218"/>
    </location>
</feature>
<dbReference type="PANTHER" id="PTHR33406:SF6">
    <property type="entry name" value="MEMBRANE PROTEIN YDGH-RELATED"/>
    <property type="match status" value="1"/>
</dbReference>
<evidence type="ECO:0000256" key="4">
    <source>
        <dbReference type="ARBA" id="ARBA00022692"/>
    </source>
</evidence>
<feature type="transmembrane region" description="Helical" evidence="7">
    <location>
        <begin position="361"/>
        <end position="379"/>
    </location>
</feature>
<feature type="transmembrane region" description="Helical" evidence="7">
    <location>
        <begin position="544"/>
        <end position="569"/>
    </location>
</feature>
<dbReference type="Gene3D" id="1.20.1640.10">
    <property type="entry name" value="Multidrug efflux transporter AcrB transmembrane domain"/>
    <property type="match status" value="2"/>
</dbReference>